<dbReference type="Proteomes" id="UP000886887">
    <property type="component" value="Unassembled WGS sequence"/>
</dbReference>
<dbReference type="InterPro" id="IPR016047">
    <property type="entry name" value="M23ase_b-sheet_dom"/>
</dbReference>
<accession>A0A9D1CQA4</accession>
<dbReference type="Pfam" id="PF01551">
    <property type="entry name" value="Peptidase_M23"/>
    <property type="match status" value="1"/>
</dbReference>
<dbReference type="InterPro" id="IPR011055">
    <property type="entry name" value="Dup_hybrid_motif"/>
</dbReference>
<reference evidence="3" key="1">
    <citation type="submission" date="2020-10" db="EMBL/GenBank/DDBJ databases">
        <authorList>
            <person name="Gilroy R."/>
        </authorList>
    </citation>
    <scope>NUCLEOTIDE SEQUENCE</scope>
    <source>
        <strain evidence="3">ChiSxjej2B14-6234</strain>
    </source>
</reference>
<organism evidence="3 4">
    <name type="scientific">Candidatus Onthenecus intestinigallinarum</name>
    <dbReference type="NCBI Taxonomy" id="2840875"/>
    <lineage>
        <taxon>Bacteria</taxon>
        <taxon>Bacillati</taxon>
        <taxon>Bacillota</taxon>
        <taxon>Clostridia</taxon>
        <taxon>Eubacteriales</taxon>
        <taxon>Candidatus Onthenecus</taxon>
    </lineage>
</organism>
<dbReference type="Gene3D" id="2.70.70.10">
    <property type="entry name" value="Glucose Permease (Domain IIA)"/>
    <property type="match status" value="1"/>
</dbReference>
<feature type="compositionally biased region" description="Basic and acidic residues" evidence="1">
    <location>
        <begin position="20"/>
        <end position="30"/>
    </location>
</feature>
<name>A0A9D1CQA4_9FIRM</name>
<proteinExistence type="predicted"/>
<feature type="region of interest" description="Disordered" evidence="1">
    <location>
        <begin position="1"/>
        <end position="30"/>
    </location>
</feature>
<evidence type="ECO:0000259" key="2">
    <source>
        <dbReference type="Pfam" id="PF01551"/>
    </source>
</evidence>
<dbReference type="CDD" id="cd12797">
    <property type="entry name" value="M23_peptidase"/>
    <property type="match status" value="1"/>
</dbReference>
<comment type="caution">
    <text evidence="3">The sequence shown here is derived from an EMBL/GenBank/DDBJ whole genome shotgun (WGS) entry which is preliminary data.</text>
</comment>
<evidence type="ECO:0000313" key="4">
    <source>
        <dbReference type="Proteomes" id="UP000886887"/>
    </source>
</evidence>
<evidence type="ECO:0000256" key="1">
    <source>
        <dbReference type="SAM" id="MobiDB-lite"/>
    </source>
</evidence>
<feature type="domain" description="M23ase beta-sheet core" evidence="2">
    <location>
        <begin position="136"/>
        <end position="210"/>
    </location>
</feature>
<dbReference type="EMBL" id="DVFJ01000011">
    <property type="protein sequence ID" value="HIQ71450.1"/>
    <property type="molecule type" value="Genomic_DNA"/>
</dbReference>
<gene>
    <name evidence="3" type="ORF">IAB73_04485</name>
</gene>
<dbReference type="AlphaFoldDB" id="A0A9D1CQA4"/>
<protein>
    <submittedName>
        <fullName evidence="3">M23 family metallopeptidase</fullName>
    </submittedName>
</protein>
<dbReference type="SUPFAM" id="SSF51261">
    <property type="entry name" value="Duplicated hybrid motif"/>
    <property type="match status" value="1"/>
</dbReference>
<sequence length="216" mass="23067">MNSQRHVIHVGSMQVRPRRRPEAPPERREAGMTLPERLLRDCALCTAAVLAALSFANVGGTAADGVLSRVAAAVQTDYDPEETLGRLQFVQNLVPESVLVFWNAGEAAGPYALPEGDVLHAFSAQEPWVVFSLSGEVHAAAPGEVMSVTQGDDGRYTLRLLHADGSETLYGGLCACSAREGDIVSEGEALGEADGELSFEIRRGGERLNPADVARR</sequence>
<reference evidence="3" key="2">
    <citation type="journal article" date="2021" name="PeerJ">
        <title>Extensive microbial diversity within the chicken gut microbiome revealed by metagenomics and culture.</title>
        <authorList>
            <person name="Gilroy R."/>
            <person name="Ravi A."/>
            <person name="Getino M."/>
            <person name="Pursley I."/>
            <person name="Horton D.L."/>
            <person name="Alikhan N.F."/>
            <person name="Baker D."/>
            <person name="Gharbi K."/>
            <person name="Hall N."/>
            <person name="Watson M."/>
            <person name="Adriaenssens E.M."/>
            <person name="Foster-Nyarko E."/>
            <person name="Jarju S."/>
            <person name="Secka A."/>
            <person name="Antonio M."/>
            <person name="Oren A."/>
            <person name="Chaudhuri R.R."/>
            <person name="La Ragione R."/>
            <person name="Hildebrand F."/>
            <person name="Pallen M.J."/>
        </authorList>
    </citation>
    <scope>NUCLEOTIDE SEQUENCE</scope>
    <source>
        <strain evidence="3">ChiSxjej2B14-6234</strain>
    </source>
</reference>
<evidence type="ECO:0000313" key="3">
    <source>
        <dbReference type="EMBL" id="HIQ71450.1"/>
    </source>
</evidence>